<keyword evidence="4" id="KW-0832">Ubl conjugation</keyword>
<dbReference type="PROSITE" id="PS50209">
    <property type="entry name" value="CARD"/>
    <property type="match status" value="1"/>
</dbReference>
<dbReference type="GO" id="GO:0042981">
    <property type="term" value="P:regulation of apoptotic process"/>
    <property type="evidence" value="ECO:0007669"/>
    <property type="project" value="InterPro"/>
</dbReference>
<evidence type="ECO:0000256" key="5">
    <source>
        <dbReference type="ARBA" id="ARBA00022859"/>
    </source>
</evidence>
<accession>A0AAN8PFE8</accession>
<proteinExistence type="predicted"/>
<dbReference type="CDD" id="cd01671">
    <property type="entry name" value="CARD"/>
    <property type="match status" value="1"/>
</dbReference>
<dbReference type="GO" id="GO:0045087">
    <property type="term" value="P:innate immune response"/>
    <property type="evidence" value="ECO:0007669"/>
    <property type="project" value="UniProtKB-KW"/>
</dbReference>
<dbReference type="Gene3D" id="1.10.533.10">
    <property type="entry name" value="Death Domain, Fas"/>
    <property type="match status" value="1"/>
</dbReference>
<dbReference type="Proteomes" id="UP001347796">
    <property type="component" value="Unassembled WGS sequence"/>
</dbReference>
<evidence type="ECO:0000313" key="8">
    <source>
        <dbReference type="Proteomes" id="UP001347796"/>
    </source>
</evidence>
<protein>
    <recommendedName>
        <fullName evidence="6">CARD domain-containing protein</fullName>
    </recommendedName>
</protein>
<gene>
    <name evidence="7" type="ORF">SNE40_015752</name>
</gene>
<dbReference type="EMBL" id="JAZGQO010000010">
    <property type="protein sequence ID" value="KAK6177702.1"/>
    <property type="molecule type" value="Genomic_DNA"/>
</dbReference>
<keyword evidence="8" id="KW-1185">Reference proteome</keyword>
<comment type="caution">
    <text evidence="7">The sequence shown here is derived from an EMBL/GenBank/DDBJ whole genome shotgun (WGS) entry which is preliminary data.</text>
</comment>
<evidence type="ECO:0000256" key="2">
    <source>
        <dbReference type="ARBA" id="ARBA00022553"/>
    </source>
</evidence>
<keyword evidence="1" id="KW-1017">Isopeptide bond</keyword>
<keyword evidence="3" id="KW-0399">Innate immunity</keyword>
<sequence length="118" mass="13896">MAEKDRGRMREEDYFLVQRFHTEIIREIDPRFIIDQLFSSFLFDERDLEQVRAEQERNGRTEGAKKIMEILRHSGADAFSKFLVCLRRAGYVGLVTLLENGQKVQRGMAVQEENKLTE</sequence>
<evidence type="ECO:0000256" key="4">
    <source>
        <dbReference type="ARBA" id="ARBA00022843"/>
    </source>
</evidence>
<evidence type="ECO:0000313" key="7">
    <source>
        <dbReference type="EMBL" id="KAK6177702.1"/>
    </source>
</evidence>
<dbReference type="AlphaFoldDB" id="A0AAN8PFE8"/>
<keyword evidence="2" id="KW-0597">Phosphoprotein</keyword>
<evidence type="ECO:0000256" key="3">
    <source>
        <dbReference type="ARBA" id="ARBA00022588"/>
    </source>
</evidence>
<dbReference type="Pfam" id="PF16739">
    <property type="entry name" value="CARD_2"/>
    <property type="match status" value="1"/>
</dbReference>
<feature type="domain" description="CARD" evidence="6">
    <location>
        <begin position="1"/>
        <end position="101"/>
    </location>
</feature>
<evidence type="ECO:0000259" key="6">
    <source>
        <dbReference type="PROSITE" id="PS50209"/>
    </source>
</evidence>
<dbReference type="GO" id="GO:0005737">
    <property type="term" value="C:cytoplasm"/>
    <property type="evidence" value="ECO:0007669"/>
    <property type="project" value="UniProtKB-ARBA"/>
</dbReference>
<keyword evidence="5" id="KW-0391">Immunity</keyword>
<dbReference type="SUPFAM" id="SSF47986">
    <property type="entry name" value="DEATH domain"/>
    <property type="match status" value="1"/>
</dbReference>
<dbReference type="InterPro" id="IPR031964">
    <property type="entry name" value="CARD_dom"/>
</dbReference>
<name>A0AAN8PFE8_PATCE</name>
<evidence type="ECO:0000256" key="1">
    <source>
        <dbReference type="ARBA" id="ARBA00022499"/>
    </source>
</evidence>
<reference evidence="7 8" key="1">
    <citation type="submission" date="2024-01" db="EMBL/GenBank/DDBJ databases">
        <title>The genome of the rayed Mediterranean limpet Patella caerulea (Linnaeus, 1758).</title>
        <authorList>
            <person name="Anh-Thu Weber A."/>
            <person name="Halstead-Nussloch G."/>
        </authorList>
    </citation>
    <scope>NUCLEOTIDE SEQUENCE [LARGE SCALE GENOMIC DNA]</scope>
    <source>
        <strain evidence="7">AATW-2023a</strain>
        <tissue evidence="7">Whole specimen</tissue>
    </source>
</reference>
<dbReference type="InterPro" id="IPR011029">
    <property type="entry name" value="DEATH-like_dom_sf"/>
</dbReference>
<dbReference type="InterPro" id="IPR001315">
    <property type="entry name" value="CARD"/>
</dbReference>
<organism evidence="7 8">
    <name type="scientific">Patella caerulea</name>
    <name type="common">Rayed Mediterranean limpet</name>
    <dbReference type="NCBI Taxonomy" id="87958"/>
    <lineage>
        <taxon>Eukaryota</taxon>
        <taxon>Metazoa</taxon>
        <taxon>Spiralia</taxon>
        <taxon>Lophotrochozoa</taxon>
        <taxon>Mollusca</taxon>
        <taxon>Gastropoda</taxon>
        <taxon>Patellogastropoda</taxon>
        <taxon>Patelloidea</taxon>
        <taxon>Patellidae</taxon>
        <taxon>Patella</taxon>
    </lineage>
</organism>